<keyword evidence="2" id="KW-1185">Reference proteome</keyword>
<name>A0A540N8V9_MALBA</name>
<accession>A0A540N8V9</accession>
<evidence type="ECO:0000313" key="2">
    <source>
        <dbReference type="Proteomes" id="UP000315295"/>
    </source>
</evidence>
<proteinExistence type="predicted"/>
<organism evidence="1 2">
    <name type="scientific">Malus baccata</name>
    <name type="common">Siberian crab apple</name>
    <name type="synonym">Pyrus baccata</name>
    <dbReference type="NCBI Taxonomy" id="106549"/>
    <lineage>
        <taxon>Eukaryota</taxon>
        <taxon>Viridiplantae</taxon>
        <taxon>Streptophyta</taxon>
        <taxon>Embryophyta</taxon>
        <taxon>Tracheophyta</taxon>
        <taxon>Spermatophyta</taxon>
        <taxon>Magnoliopsida</taxon>
        <taxon>eudicotyledons</taxon>
        <taxon>Gunneridae</taxon>
        <taxon>Pentapetalae</taxon>
        <taxon>rosids</taxon>
        <taxon>fabids</taxon>
        <taxon>Rosales</taxon>
        <taxon>Rosaceae</taxon>
        <taxon>Amygdaloideae</taxon>
        <taxon>Maleae</taxon>
        <taxon>Malus</taxon>
    </lineage>
</organism>
<reference evidence="1 2" key="1">
    <citation type="journal article" date="2019" name="G3 (Bethesda)">
        <title>Sequencing of a Wild Apple (Malus baccata) Genome Unravels the Differences Between Cultivated and Wild Apple Species Regarding Disease Resistance and Cold Tolerance.</title>
        <authorList>
            <person name="Chen X."/>
        </authorList>
    </citation>
    <scope>NUCLEOTIDE SEQUENCE [LARGE SCALE GENOMIC DNA]</scope>
    <source>
        <strain evidence="2">cv. Shandingzi</strain>
        <tissue evidence="1">Leaves</tissue>
    </source>
</reference>
<sequence length="63" mass="6829">MTVLSRIEESLKMKSNQPEMVKCSSGVPEAPSVTVGLDLPLKKLKMKLLKDEQVSMLVLTAAG</sequence>
<protein>
    <submittedName>
        <fullName evidence="1">Uncharacterized protein</fullName>
    </submittedName>
</protein>
<dbReference type="EMBL" id="VIEB01000084">
    <property type="protein sequence ID" value="TQE07477.1"/>
    <property type="molecule type" value="Genomic_DNA"/>
</dbReference>
<dbReference type="Proteomes" id="UP000315295">
    <property type="component" value="Unassembled WGS sequence"/>
</dbReference>
<comment type="caution">
    <text evidence="1">The sequence shown here is derived from an EMBL/GenBank/DDBJ whole genome shotgun (WGS) entry which is preliminary data.</text>
</comment>
<evidence type="ECO:0000313" key="1">
    <source>
        <dbReference type="EMBL" id="TQE07477.1"/>
    </source>
</evidence>
<dbReference type="STRING" id="106549.A0A540N8V9"/>
<dbReference type="AlphaFoldDB" id="A0A540N8V9"/>
<gene>
    <name evidence="1" type="ORF">C1H46_006797</name>
</gene>